<dbReference type="GO" id="GO:0000287">
    <property type="term" value="F:magnesium ion binding"/>
    <property type="evidence" value="ECO:0007669"/>
    <property type="project" value="InterPro"/>
</dbReference>
<proteinExistence type="inferred from homology"/>
<dbReference type="CDD" id="cd07557">
    <property type="entry name" value="trimeric_dUTPase"/>
    <property type="match status" value="1"/>
</dbReference>
<dbReference type="Gene3D" id="2.70.40.10">
    <property type="match status" value="1"/>
</dbReference>
<accession>A0A5B8RK30</accession>
<comment type="function">
    <text evidence="1">This enzyme is involved in nucleotide metabolism: it produces dUMP, the immediate precursor of thymidine nucleotides and it decreases the intracellular concentration of dUTP so that uracil cannot be incorporated into DNA.</text>
</comment>
<dbReference type="InterPro" id="IPR036157">
    <property type="entry name" value="dUTPase-like_sf"/>
</dbReference>
<evidence type="ECO:0000256" key="2">
    <source>
        <dbReference type="ARBA" id="ARBA00006581"/>
    </source>
</evidence>
<dbReference type="InterPro" id="IPR008181">
    <property type="entry name" value="dUTPase"/>
</dbReference>
<keyword evidence="4" id="KW-0378">Hydrolase</keyword>
<name>A0A5B8RK30_9VIRU</name>
<feature type="coiled-coil region" evidence="6">
    <location>
        <begin position="68"/>
        <end position="95"/>
    </location>
</feature>
<keyword evidence="5" id="KW-0546">Nucleotide metabolism</keyword>
<evidence type="ECO:0000256" key="4">
    <source>
        <dbReference type="ARBA" id="ARBA00022801"/>
    </source>
</evidence>
<dbReference type="PANTHER" id="PTHR11241:SF0">
    <property type="entry name" value="DEOXYURIDINE 5'-TRIPHOSPHATE NUCLEOTIDOHYDROLASE"/>
    <property type="match status" value="1"/>
</dbReference>
<organism evidence="8">
    <name type="scientific">Iridovirus Liz-CrIV</name>
    <dbReference type="NCBI Taxonomy" id="2594309"/>
    <lineage>
        <taxon>Viruses</taxon>
        <taxon>Varidnaviria</taxon>
        <taxon>Bamfordvirae</taxon>
        <taxon>Nucleocytoviricota</taxon>
        <taxon>Megaviricetes</taxon>
        <taxon>Pimascovirales</taxon>
        <taxon>Pimascovirales incertae sedis</taxon>
        <taxon>Iridoviridae</taxon>
    </lineage>
</organism>
<dbReference type="InterPro" id="IPR029054">
    <property type="entry name" value="dUTPase-like"/>
</dbReference>
<dbReference type="GO" id="GO:0004170">
    <property type="term" value="F:dUTP diphosphatase activity"/>
    <property type="evidence" value="ECO:0007669"/>
    <property type="project" value="UniProtKB-EC"/>
</dbReference>
<dbReference type="InterPro" id="IPR033704">
    <property type="entry name" value="dUTPase_trimeric"/>
</dbReference>
<sequence length="266" mass="30132">MDKKPTIAILKNEIDKLKSSFDTEKDEKDTKINHILSVVEGLSKSLSLYIEDEDNKSDKETTNEIDKNTNLEDKVNCLEEDVQYLKNELKKKDADWQQKLDLIVHQFTKQYDSLKSSSFSRRENSVSQETSISQSVQNPIQNNPTPILQIKFAALTEYAQKPKRGSEFSAGIDLRSAYEYLVPANGNKLIKTDWKIQYPDGYFGKICSRSGLSLNHNLEVGAGIVDASNFCVILNNLSTRDYYVAAGDVIAELKLGKENLFTVQYI</sequence>
<keyword evidence="6" id="KW-0175">Coiled coil</keyword>
<reference evidence="8" key="1">
    <citation type="journal article" date="2019" name="Viruses">
        <title>Detection and Characterization of Invertebrate Iridoviruses Found in Reptiles and Prey Insects in Europe over the Past Two Decades.</title>
        <authorList>
            <person name="Papp T."/>
            <person name="Marschang R.E."/>
        </authorList>
    </citation>
    <scope>NUCLEOTIDE SEQUENCE</scope>
    <source>
        <strain evidence="8">Liz-CrIV</strain>
    </source>
</reference>
<dbReference type="EMBL" id="MN081869">
    <property type="protein sequence ID" value="QEA08353.1"/>
    <property type="molecule type" value="Genomic_DNA"/>
</dbReference>
<dbReference type="Pfam" id="PF00692">
    <property type="entry name" value="dUTPase"/>
    <property type="match status" value="1"/>
</dbReference>
<evidence type="ECO:0000256" key="1">
    <source>
        <dbReference type="ARBA" id="ARBA00003495"/>
    </source>
</evidence>
<dbReference type="GO" id="GO:0046081">
    <property type="term" value="P:dUTP catabolic process"/>
    <property type="evidence" value="ECO:0007669"/>
    <property type="project" value="InterPro"/>
</dbReference>
<dbReference type="GO" id="GO:0006226">
    <property type="term" value="P:dUMP biosynthetic process"/>
    <property type="evidence" value="ECO:0007669"/>
    <property type="project" value="InterPro"/>
</dbReference>
<feature type="domain" description="dUTPase-like" evidence="7">
    <location>
        <begin position="158"/>
        <end position="253"/>
    </location>
</feature>
<evidence type="ECO:0000259" key="7">
    <source>
        <dbReference type="Pfam" id="PF00692"/>
    </source>
</evidence>
<dbReference type="PANTHER" id="PTHR11241">
    <property type="entry name" value="DEOXYURIDINE 5'-TRIPHOSPHATE NUCLEOTIDOHYDROLASE"/>
    <property type="match status" value="1"/>
</dbReference>
<comment type="similarity">
    <text evidence="2">Belongs to the dUTPase family.</text>
</comment>
<protein>
    <recommendedName>
        <fullName evidence="3">dUTP diphosphatase</fullName>
        <ecNumber evidence="3">3.6.1.23</ecNumber>
    </recommendedName>
</protein>
<evidence type="ECO:0000313" key="8">
    <source>
        <dbReference type="EMBL" id="QEA08353.1"/>
    </source>
</evidence>
<evidence type="ECO:0000256" key="3">
    <source>
        <dbReference type="ARBA" id="ARBA00012379"/>
    </source>
</evidence>
<dbReference type="EC" id="3.6.1.23" evidence="3"/>
<dbReference type="SUPFAM" id="SSF51283">
    <property type="entry name" value="dUTPase-like"/>
    <property type="match status" value="1"/>
</dbReference>
<evidence type="ECO:0000256" key="5">
    <source>
        <dbReference type="ARBA" id="ARBA00023080"/>
    </source>
</evidence>
<evidence type="ECO:0000256" key="6">
    <source>
        <dbReference type="SAM" id="Coils"/>
    </source>
</evidence>